<dbReference type="InterPro" id="IPR000210">
    <property type="entry name" value="BTB/POZ_dom"/>
</dbReference>
<keyword evidence="3" id="KW-1185">Reference proteome</keyword>
<dbReference type="GeneID" id="111602867"/>
<feature type="region of interest" description="Disordered" evidence="1">
    <location>
        <begin position="1"/>
        <end position="23"/>
    </location>
</feature>
<feature type="compositionally biased region" description="Basic and acidic residues" evidence="1">
    <location>
        <begin position="74"/>
        <end position="83"/>
    </location>
</feature>
<feature type="compositionally biased region" description="Basic and acidic residues" evidence="1">
    <location>
        <begin position="9"/>
        <end position="22"/>
    </location>
</feature>
<reference evidence="4" key="1">
    <citation type="submission" date="2025-08" db="UniProtKB">
        <authorList>
            <consortium name="RefSeq"/>
        </authorList>
    </citation>
    <scope>IDENTIFICATION</scope>
    <source>
        <strain evidence="4">15085-1641.00</strain>
        <tissue evidence="4">Whole body</tissue>
    </source>
</reference>
<dbReference type="OrthoDB" id="6350321at2759"/>
<dbReference type="PANTHER" id="PTHR22667">
    <property type="entry name" value="AT01380P-RELATED"/>
    <property type="match status" value="1"/>
</dbReference>
<dbReference type="RefSeq" id="XP_023175953.1">
    <property type="nucleotide sequence ID" value="XM_023320185.2"/>
</dbReference>
<organism evidence="3 4">
    <name type="scientific">Drosophila hydei</name>
    <name type="common">Fruit fly</name>
    <dbReference type="NCBI Taxonomy" id="7224"/>
    <lineage>
        <taxon>Eukaryota</taxon>
        <taxon>Metazoa</taxon>
        <taxon>Ecdysozoa</taxon>
        <taxon>Arthropoda</taxon>
        <taxon>Hexapoda</taxon>
        <taxon>Insecta</taxon>
        <taxon>Pterygota</taxon>
        <taxon>Neoptera</taxon>
        <taxon>Endopterygota</taxon>
        <taxon>Diptera</taxon>
        <taxon>Brachycera</taxon>
        <taxon>Muscomorpha</taxon>
        <taxon>Ephydroidea</taxon>
        <taxon>Drosophilidae</taxon>
        <taxon>Drosophila</taxon>
    </lineage>
</organism>
<evidence type="ECO:0000313" key="4">
    <source>
        <dbReference type="RefSeq" id="XP_023175953.1"/>
    </source>
</evidence>
<evidence type="ECO:0000313" key="3">
    <source>
        <dbReference type="Proteomes" id="UP000504633"/>
    </source>
</evidence>
<proteinExistence type="predicted"/>
<feature type="region of interest" description="Disordered" evidence="1">
    <location>
        <begin position="62"/>
        <end position="83"/>
    </location>
</feature>
<dbReference type="Gene3D" id="1.25.40.420">
    <property type="match status" value="1"/>
</dbReference>
<dbReference type="InterPro" id="IPR031750">
    <property type="entry name" value="DUF4734"/>
</dbReference>
<accession>A0A6J1MB47</accession>
<dbReference type="Pfam" id="PF15881">
    <property type="entry name" value="DUF4734"/>
    <property type="match status" value="1"/>
</dbReference>
<dbReference type="Proteomes" id="UP000504633">
    <property type="component" value="Unplaced"/>
</dbReference>
<evidence type="ECO:0000256" key="1">
    <source>
        <dbReference type="SAM" id="MobiDB-lite"/>
    </source>
</evidence>
<sequence length="512" mass="60530">MDPPCTQLVKRELKDPDLKTPDDFWTPLRAIKEEWEGEIDMNLKQDEHHERITKFIKHQTMLSEVESDTEDEGEKSVENEQNKELYLQEEEQKLRQQLIEDGIKEQSRQRQQKWENDLSNELYLLNDLKREHVYDHKLKNPIPIAECYTGAHTCDETVATLSDLKKLVANRVPKVPLDELLIEPLLNWDIDMLPKKPNLVEELCRLFRQNIGPTLAVVIDGKQFYCHSMLLGMMSEFFNNRNFSHVLYLPGTKIPSRTFVNIYRWMLEPINSLTLTQLIELLRASQFLAIEELTKQCWRLTHDVLKTTDRILTMYTVAQRVCVNIEKIITPYVGRIWLPFASSQEFINLEFSKIRRMLQLDTLSVNSEMEVLYSAILWLECGWPLRKRYAIDLMRVIRFELMPFVFLIIFDRRKDGPPALNYIRHSVVVHKLIYNGLSEQHSDANRYKGNSGRYPREWIYDPCCPYHHGHKCNSARFVSYNEFINYVKCLQKAGYLRGNRMKLYTDDDIVCC</sequence>
<evidence type="ECO:0000259" key="2">
    <source>
        <dbReference type="SMART" id="SM00875"/>
    </source>
</evidence>
<dbReference type="CDD" id="cd18186">
    <property type="entry name" value="BTB_POZ_ZBTB_KLHL-like"/>
    <property type="match status" value="1"/>
</dbReference>
<dbReference type="SUPFAM" id="SSF54695">
    <property type="entry name" value="POZ domain"/>
    <property type="match status" value="1"/>
</dbReference>
<dbReference type="AlphaFoldDB" id="A0A6J1MB47"/>
<name>A0A6J1MB47_DROHY</name>
<dbReference type="Gene3D" id="3.30.710.10">
    <property type="entry name" value="Potassium Channel Kv1.1, Chain A"/>
    <property type="match status" value="1"/>
</dbReference>
<dbReference type="InterPro" id="IPR011705">
    <property type="entry name" value="BACK"/>
</dbReference>
<protein>
    <submittedName>
        <fullName evidence="4">Uncharacterized protein LOC111602867</fullName>
    </submittedName>
</protein>
<dbReference type="PANTHER" id="PTHR22667:SF0">
    <property type="entry name" value="AT01380P-RELATED"/>
    <property type="match status" value="1"/>
</dbReference>
<gene>
    <name evidence="4" type="primary">LOC111602867</name>
</gene>
<dbReference type="SMART" id="SM00875">
    <property type="entry name" value="BACK"/>
    <property type="match status" value="1"/>
</dbReference>
<dbReference type="KEGG" id="dhe:111602867"/>
<feature type="domain" description="BACK" evidence="2">
    <location>
        <begin position="311"/>
        <end position="412"/>
    </location>
</feature>
<dbReference type="InterPro" id="IPR011333">
    <property type="entry name" value="SKP1/BTB/POZ_sf"/>
</dbReference>
<dbReference type="Pfam" id="PF07707">
    <property type="entry name" value="BACK"/>
    <property type="match status" value="1"/>
</dbReference>
<dbReference type="Pfam" id="PF00651">
    <property type="entry name" value="BTB"/>
    <property type="match status" value="1"/>
</dbReference>
<dbReference type="OMA" id="FVAMYRW"/>